<gene>
    <name evidence="6" type="ORF">H8712_12400</name>
</gene>
<dbReference type="PROSITE" id="PS00356">
    <property type="entry name" value="HTH_LACI_1"/>
    <property type="match status" value="1"/>
</dbReference>
<evidence type="ECO:0000313" key="6">
    <source>
        <dbReference type="EMBL" id="MBC8629398.1"/>
    </source>
</evidence>
<keyword evidence="3 6" id="KW-0238">DNA-binding</keyword>
<keyword evidence="7" id="KW-1185">Reference proteome</keyword>
<keyword evidence="4" id="KW-0804">Transcription</keyword>
<dbReference type="SUPFAM" id="SSF47413">
    <property type="entry name" value="lambda repressor-like DNA-binding domains"/>
    <property type="match status" value="1"/>
</dbReference>
<dbReference type="CDD" id="cd19974">
    <property type="entry name" value="PBP1_LacI-like"/>
    <property type="match status" value="1"/>
</dbReference>
<comment type="caution">
    <text evidence="6">The sequence shown here is derived from an EMBL/GenBank/DDBJ whole genome shotgun (WGS) entry which is preliminary data.</text>
</comment>
<dbReference type="InterPro" id="IPR010982">
    <property type="entry name" value="Lambda_DNA-bd_dom_sf"/>
</dbReference>
<dbReference type="Pfam" id="PF13377">
    <property type="entry name" value="Peripla_BP_3"/>
    <property type="match status" value="1"/>
</dbReference>
<dbReference type="SMART" id="SM00354">
    <property type="entry name" value="HTH_LACI"/>
    <property type="match status" value="1"/>
</dbReference>
<dbReference type="Gene3D" id="3.40.50.2300">
    <property type="match status" value="2"/>
</dbReference>
<dbReference type="PROSITE" id="PS50932">
    <property type="entry name" value="HTH_LACI_2"/>
    <property type="match status" value="1"/>
</dbReference>
<dbReference type="InterPro" id="IPR000843">
    <property type="entry name" value="HTH_LacI"/>
</dbReference>
<dbReference type="InterPro" id="IPR046335">
    <property type="entry name" value="LacI/GalR-like_sensor"/>
</dbReference>
<dbReference type="SUPFAM" id="SSF53822">
    <property type="entry name" value="Periplasmic binding protein-like I"/>
    <property type="match status" value="1"/>
</dbReference>
<reference evidence="6 7" key="1">
    <citation type="submission" date="2020-08" db="EMBL/GenBank/DDBJ databases">
        <title>Genome public.</title>
        <authorList>
            <person name="Liu C."/>
            <person name="Sun Q."/>
        </authorList>
    </citation>
    <scope>NUCLEOTIDE SEQUENCE [LARGE SCALE GENOMIC DNA]</scope>
    <source>
        <strain evidence="6 7">3_YM_SP_D4_24.mj</strain>
    </source>
</reference>
<dbReference type="RefSeq" id="WP_187558965.1">
    <property type="nucleotide sequence ID" value="NZ_JACRTP010000005.1"/>
</dbReference>
<dbReference type="PANTHER" id="PTHR30146">
    <property type="entry name" value="LACI-RELATED TRANSCRIPTIONAL REPRESSOR"/>
    <property type="match status" value="1"/>
</dbReference>
<dbReference type="InterPro" id="IPR028082">
    <property type="entry name" value="Peripla_BP_I"/>
</dbReference>
<organism evidence="6 7">
    <name type="scientific">Blautia stercoris</name>
    <dbReference type="NCBI Taxonomy" id="871664"/>
    <lineage>
        <taxon>Bacteria</taxon>
        <taxon>Bacillati</taxon>
        <taxon>Bacillota</taxon>
        <taxon>Clostridia</taxon>
        <taxon>Lachnospirales</taxon>
        <taxon>Lachnospiraceae</taxon>
        <taxon>Blautia</taxon>
    </lineage>
</organism>
<dbReference type="Pfam" id="PF00356">
    <property type="entry name" value="LacI"/>
    <property type="match status" value="1"/>
</dbReference>
<evidence type="ECO:0000256" key="2">
    <source>
        <dbReference type="ARBA" id="ARBA00023015"/>
    </source>
</evidence>
<dbReference type="EMBL" id="JACRTP010000005">
    <property type="protein sequence ID" value="MBC8629398.1"/>
    <property type="molecule type" value="Genomic_DNA"/>
</dbReference>
<dbReference type="PANTHER" id="PTHR30146:SF148">
    <property type="entry name" value="HTH-TYPE TRANSCRIPTIONAL REPRESSOR PURR-RELATED"/>
    <property type="match status" value="1"/>
</dbReference>
<keyword evidence="2" id="KW-0805">Transcription regulation</keyword>
<evidence type="ECO:0000256" key="3">
    <source>
        <dbReference type="ARBA" id="ARBA00023125"/>
    </source>
</evidence>
<accession>A0ABR7PDV1</accession>
<evidence type="ECO:0000259" key="5">
    <source>
        <dbReference type="PROSITE" id="PS50932"/>
    </source>
</evidence>
<name>A0ABR7PDV1_9FIRM</name>
<evidence type="ECO:0000256" key="4">
    <source>
        <dbReference type="ARBA" id="ARBA00023163"/>
    </source>
</evidence>
<protein>
    <submittedName>
        <fullName evidence="6">LacI family DNA-binding transcriptional regulator</fullName>
    </submittedName>
</protein>
<evidence type="ECO:0000313" key="7">
    <source>
        <dbReference type="Proteomes" id="UP000661649"/>
    </source>
</evidence>
<sequence>MGKVRLADIAKKVGVSTVTVHNALAGNKGVSEELREKIQSVASEMGYQILSERKQKAREAAGEASYTVGVLIAENYLAQYETFYWKMYQELAVAATEKRCFAAVEILRKEDERNTLKLPACVEGNKVDGLIVLGKINKEYIVKLTETARIPVVFLDYYDKDFAKDAVVTDNFYGTYLLTEFMFEQEIEELGFVGSIYSTSSIMDRYCGFLKAMMSHKKEIKPQWLIEDRGELGQMGFKLPKRLPKGFVCSCDLAAYMLIDKLNERGYKVPEDISVVGFDNYLYPGLADREITTYEVNTKAMTKVALEKVLKQIKNPKRGHGMDIVSGHMVIKKSVKLK</sequence>
<dbReference type="Gene3D" id="1.10.260.40">
    <property type="entry name" value="lambda repressor-like DNA-binding domains"/>
    <property type="match status" value="1"/>
</dbReference>
<feature type="domain" description="HTH lacI-type" evidence="5">
    <location>
        <begin position="4"/>
        <end position="62"/>
    </location>
</feature>
<evidence type="ECO:0000256" key="1">
    <source>
        <dbReference type="ARBA" id="ARBA00022491"/>
    </source>
</evidence>
<proteinExistence type="predicted"/>
<dbReference type="GO" id="GO:0003677">
    <property type="term" value="F:DNA binding"/>
    <property type="evidence" value="ECO:0007669"/>
    <property type="project" value="UniProtKB-KW"/>
</dbReference>
<dbReference type="CDD" id="cd01392">
    <property type="entry name" value="HTH_LacI"/>
    <property type="match status" value="1"/>
</dbReference>
<dbReference type="Proteomes" id="UP000661649">
    <property type="component" value="Unassembled WGS sequence"/>
</dbReference>
<keyword evidence="1" id="KW-0678">Repressor</keyword>